<sequence length="192" mass="21038">MHELRIHGRGGQGAVLASKILAKALVEEGKFVTAIPAFGFERRGAPVAAFIRFDDQEIRRVNNIYAPNSVLSIDSSVIRAINVFEGLQPGGTWVHSTKETKEQLTLPEDLSTLGLCDAVSIAMEIFRRPITNTIMLGAFAKTTGAVSLESLKKGLETANFRDAGLQQNLLAMERGYHETQVFHIQPHLVEAI</sequence>
<dbReference type="OrthoDB" id="9794954at2"/>
<organism evidence="3 4">
    <name type="scientific">Amphritea balenae</name>
    <dbReference type="NCBI Taxonomy" id="452629"/>
    <lineage>
        <taxon>Bacteria</taxon>
        <taxon>Pseudomonadati</taxon>
        <taxon>Pseudomonadota</taxon>
        <taxon>Gammaproteobacteria</taxon>
        <taxon>Oceanospirillales</taxon>
        <taxon>Oceanospirillaceae</taxon>
        <taxon>Amphritea</taxon>
    </lineage>
</organism>
<dbReference type="PANTHER" id="PTHR43366">
    <property type="entry name" value="PYRUVATE SYNTHASE SUBUNIT PORC"/>
    <property type="match status" value="1"/>
</dbReference>
<feature type="domain" description="Pyruvate/ketoisovalerate oxidoreductase catalytic" evidence="2">
    <location>
        <begin position="10"/>
        <end position="176"/>
    </location>
</feature>
<dbReference type="Pfam" id="PF01558">
    <property type="entry name" value="POR"/>
    <property type="match status" value="1"/>
</dbReference>
<proteinExistence type="predicted"/>
<keyword evidence="1" id="KW-0560">Oxidoreductase</keyword>
<dbReference type="SUPFAM" id="SSF53323">
    <property type="entry name" value="Pyruvate-ferredoxin oxidoreductase, PFOR, domain III"/>
    <property type="match status" value="1"/>
</dbReference>
<dbReference type="EMBL" id="RQXV01000009">
    <property type="protein sequence ID" value="RRC98043.1"/>
    <property type="molecule type" value="Genomic_DNA"/>
</dbReference>
<dbReference type="RefSeq" id="WP_124927138.1">
    <property type="nucleotide sequence ID" value="NZ_BMOH01000003.1"/>
</dbReference>
<evidence type="ECO:0000313" key="3">
    <source>
        <dbReference type="EMBL" id="RRC98043.1"/>
    </source>
</evidence>
<accession>A0A3P1SL88</accession>
<evidence type="ECO:0000259" key="2">
    <source>
        <dbReference type="Pfam" id="PF01558"/>
    </source>
</evidence>
<dbReference type="AlphaFoldDB" id="A0A3P1SL88"/>
<dbReference type="PANTHER" id="PTHR43366:SF1">
    <property type="entry name" value="PYRUVATE SYNTHASE SUBUNIT PORC"/>
    <property type="match status" value="1"/>
</dbReference>
<dbReference type="InterPro" id="IPR002869">
    <property type="entry name" value="Pyrv_flavodox_OxRed_cen"/>
</dbReference>
<protein>
    <submittedName>
        <fullName evidence="3">Ketoisovalerate oxidoreductase</fullName>
    </submittedName>
</protein>
<dbReference type="NCBIfam" id="NF045762">
    <property type="entry name" value="PhenlGlyoxDHPadE"/>
    <property type="match status" value="1"/>
</dbReference>
<comment type="caution">
    <text evidence="3">The sequence shown here is derived from an EMBL/GenBank/DDBJ whole genome shotgun (WGS) entry which is preliminary data.</text>
</comment>
<name>A0A3P1SL88_9GAMM</name>
<dbReference type="InterPro" id="IPR019752">
    <property type="entry name" value="Pyrv/ketoisovalerate_OxRed_cat"/>
</dbReference>
<dbReference type="InterPro" id="IPR051626">
    <property type="entry name" value="Oxidoreductase_gamma_subunit"/>
</dbReference>
<reference evidence="3 4" key="1">
    <citation type="submission" date="2018-11" db="EMBL/GenBank/DDBJ databases">
        <title>The draft genome sequence of Amphritea balenae JAMM 1525T.</title>
        <authorList>
            <person name="Fang Z."/>
            <person name="Zhang Y."/>
            <person name="Han X."/>
        </authorList>
    </citation>
    <scope>NUCLEOTIDE SEQUENCE [LARGE SCALE GENOMIC DNA]</scope>
    <source>
        <strain evidence="3 4">JAMM 1525</strain>
    </source>
</reference>
<evidence type="ECO:0000256" key="1">
    <source>
        <dbReference type="ARBA" id="ARBA00023002"/>
    </source>
</evidence>
<dbReference type="NCBIfam" id="TIGR02175">
    <property type="entry name" value="PorC_KorC"/>
    <property type="match status" value="1"/>
</dbReference>
<dbReference type="InterPro" id="IPR011894">
    <property type="entry name" value="PorC_KorC"/>
</dbReference>
<evidence type="ECO:0000313" key="4">
    <source>
        <dbReference type="Proteomes" id="UP000267535"/>
    </source>
</evidence>
<dbReference type="InterPro" id="IPR054811">
    <property type="entry name" value="PadE"/>
</dbReference>
<dbReference type="GO" id="GO:0016625">
    <property type="term" value="F:oxidoreductase activity, acting on the aldehyde or oxo group of donors, iron-sulfur protein as acceptor"/>
    <property type="evidence" value="ECO:0007669"/>
    <property type="project" value="InterPro"/>
</dbReference>
<keyword evidence="4" id="KW-1185">Reference proteome</keyword>
<gene>
    <name evidence="3" type="ORF">EHS89_15835</name>
</gene>
<dbReference type="Proteomes" id="UP000267535">
    <property type="component" value="Unassembled WGS sequence"/>
</dbReference>
<dbReference type="Gene3D" id="3.40.920.10">
    <property type="entry name" value="Pyruvate-ferredoxin oxidoreductase, PFOR, domain III"/>
    <property type="match status" value="1"/>
</dbReference>